<dbReference type="InterPro" id="IPR036397">
    <property type="entry name" value="RNaseH_sf"/>
</dbReference>
<sequence>MYVSYHQDDWNTWLPLAELAYNNSDHFLTKQSPFFTVYGRNPKFDSVHITQYTPAGKLSTKIQSLQKDVKRELEVSINRFKMYADKSRASPPVFNPGDMKISTHAYRLKLPSIQASTFPTLNQSRHQQSQIGIKSLLLQSSWKKKSNGKSLKYWIQSSIEESYGIWWNGKASVKTQRDPLGNQPKTSRIALKLSRITILYILKSQAPVLQELDFYGSWWGEELPKVSPTPGMHL</sequence>
<dbReference type="EMBL" id="AVOT02002842">
    <property type="protein sequence ID" value="MBW0471715.1"/>
    <property type="molecule type" value="Genomic_DNA"/>
</dbReference>
<dbReference type="Proteomes" id="UP000765509">
    <property type="component" value="Unassembled WGS sequence"/>
</dbReference>
<protein>
    <submittedName>
        <fullName evidence="1">Uncharacterized protein</fullName>
    </submittedName>
</protein>
<dbReference type="GO" id="GO:0003676">
    <property type="term" value="F:nucleic acid binding"/>
    <property type="evidence" value="ECO:0007669"/>
    <property type="project" value="InterPro"/>
</dbReference>
<proteinExistence type="predicted"/>
<evidence type="ECO:0000313" key="1">
    <source>
        <dbReference type="EMBL" id="MBW0471715.1"/>
    </source>
</evidence>
<organism evidence="1 2">
    <name type="scientific">Austropuccinia psidii MF-1</name>
    <dbReference type="NCBI Taxonomy" id="1389203"/>
    <lineage>
        <taxon>Eukaryota</taxon>
        <taxon>Fungi</taxon>
        <taxon>Dikarya</taxon>
        <taxon>Basidiomycota</taxon>
        <taxon>Pucciniomycotina</taxon>
        <taxon>Pucciniomycetes</taxon>
        <taxon>Pucciniales</taxon>
        <taxon>Sphaerophragmiaceae</taxon>
        <taxon>Austropuccinia</taxon>
    </lineage>
</organism>
<comment type="caution">
    <text evidence="1">The sequence shown here is derived from an EMBL/GenBank/DDBJ whole genome shotgun (WGS) entry which is preliminary data.</text>
</comment>
<accession>A0A9Q3GLW7</accession>
<dbReference type="OrthoDB" id="2273864at2759"/>
<name>A0A9Q3GLW7_9BASI</name>
<keyword evidence="2" id="KW-1185">Reference proteome</keyword>
<evidence type="ECO:0000313" key="2">
    <source>
        <dbReference type="Proteomes" id="UP000765509"/>
    </source>
</evidence>
<gene>
    <name evidence="1" type="ORF">O181_011430</name>
</gene>
<dbReference type="AlphaFoldDB" id="A0A9Q3GLW7"/>
<reference evidence="1" key="1">
    <citation type="submission" date="2021-03" db="EMBL/GenBank/DDBJ databases">
        <title>Draft genome sequence of rust myrtle Austropuccinia psidii MF-1, a brazilian biotype.</title>
        <authorList>
            <person name="Quecine M.C."/>
            <person name="Pachon D.M.R."/>
            <person name="Bonatelli M.L."/>
            <person name="Correr F.H."/>
            <person name="Franceschini L.M."/>
            <person name="Leite T.F."/>
            <person name="Margarido G.R.A."/>
            <person name="Almeida C.A."/>
            <person name="Ferrarezi J.A."/>
            <person name="Labate C.A."/>
        </authorList>
    </citation>
    <scope>NUCLEOTIDE SEQUENCE</scope>
    <source>
        <strain evidence="1">MF-1</strain>
    </source>
</reference>
<dbReference type="Gene3D" id="3.30.420.10">
    <property type="entry name" value="Ribonuclease H-like superfamily/Ribonuclease H"/>
    <property type="match status" value="1"/>
</dbReference>